<dbReference type="CTD" id="78778011"/>
<dbReference type="InterPro" id="IPR012948">
    <property type="entry name" value="AARP2CN"/>
</dbReference>
<dbReference type="Pfam" id="PF00565">
    <property type="entry name" value="SNase"/>
    <property type="match status" value="1"/>
</dbReference>
<dbReference type="AlphaFoldDB" id="A0A6A5G4D1"/>
<evidence type="ECO:0000313" key="2">
    <source>
        <dbReference type="EMBL" id="KAF1749581.1"/>
    </source>
</evidence>
<dbReference type="GO" id="GO:0003723">
    <property type="term" value="F:RNA binding"/>
    <property type="evidence" value="ECO:0007669"/>
    <property type="project" value="TreeGrafter"/>
</dbReference>
<proteinExistence type="predicted"/>
<dbReference type="GeneID" id="78778011"/>
<dbReference type="SMART" id="SM00785">
    <property type="entry name" value="AARP2CN"/>
    <property type="match status" value="1"/>
</dbReference>
<dbReference type="Proteomes" id="UP000483820">
    <property type="component" value="Chromosome X"/>
</dbReference>
<gene>
    <name evidence="2" type="ORF">GCK72_026049</name>
</gene>
<dbReference type="PANTHER" id="PTHR12302:SF2">
    <property type="entry name" value="STAPHYLOCOCCAL NUCLEASE DOMAIN-CONTAINING PROTEIN 1"/>
    <property type="match status" value="1"/>
</dbReference>
<dbReference type="SUPFAM" id="SSF50199">
    <property type="entry name" value="Staphylococcal nuclease"/>
    <property type="match status" value="1"/>
</dbReference>
<dbReference type="GO" id="GO:0006402">
    <property type="term" value="P:mRNA catabolic process"/>
    <property type="evidence" value="ECO:0007669"/>
    <property type="project" value="TreeGrafter"/>
</dbReference>
<name>A0A6A5G4D1_CAERE</name>
<dbReference type="InterPro" id="IPR016071">
    <property type="entry name" value="Staphylococal_nuclease_OB-fold"/>
</dbReference>
<comment type="caution">
    <text evidence="2">The sequence shown here is derived from an EMBL/GenBank/DDBJ whole genome shotgun (WGS) entry which is preliminary data.</text>
</comment>
<evidence type="ECO:0000259" key="1">
    <source>
        <dbReference type="SMART" id="SM00785"/>
    </source>
</evidence>
<accession>A0A6A5G4D1</accession>
<sequence length="280" mass="31293">MRIHPQLGLQHKVQLEVESTDKNGNFVGYLFVSPDGNISRAINMREALVEAELVSLHFTAEHSGHYNALLAAGNRAKNAKKNIWTNNTEEQQQEETCEDTILQTHYPSTIDFAIPRFLGPDKENVDAVLDAPMFSASCVEIETLNDTKKSRPGTSFVYALKNLKTAGVDSEGFCILKAQGYFRGLMWSANNLVHLPGFGDFQISHMELVVDPLKASMNDAEKEIRRVPNGTFRYKSAWILEDSVARNTTASQMIFDGGLTIYKSTCQDQKGRNMRIDAQS</sequence>
<dbReference type="GO" id="GO:0042254">
    <property type="term" value="P:ribosome biogenesis"/>
    <property type="evidence" value="ECO:0007669"/>
    <property type="project" value="InterPro"/>
</dbReference>
<dbReference type="EMBL" id="WUAV01000006">
    <property type="protein sequence ID" value="KAF1749581.1"/>
    <property type="molecule type" value="Genomic_DNA"/>
</dbReference>
<dbReference type="GO" id="GO:0005829">
    <property type="term" value="C:cytosol"/>
    <property type="evidence" value="ECO:0007669"/>
    <property type="project" value="TreeGrafter"/>
</dbReference>
<dbReference type="GO" id="GO:0004518">
    <property type="term" value="F:nuclease activity"/>
    <property type="evidence" value="ECO:0007669"/>
    <property type="project" value="TreeGrafter"/>
</dbReference>
<dbReference type="Gene3D" id="2.40.50.90">
    <property type="match status" value="1"/>
</dbReference>
<feature type="domain" description="AARP2CN" evidence="1">
    <location>
        <begin position="140"/>
        <end position="213"/>
    </location>
</feature>
<reference evidence="2 3" key="1">
    <citation type="submission" date="2019-12" db="EMBL/GenBank/DDBJ databases">
        <title>Chromosome-level assembly of the Caenorhabditis remanei genome.</title>
        <authorList>
            <person name="Teterina A.A."/>
            <person name="Willis J.H."/>
            <person name="Phillips P.C."/>
        </authorList>
    </citation>
    <scope>NUCLEOTIDE SEQUENCE [LARGE SCALE GENOMIC DNA]</scope>
    <source>
        <strain evidence="2 3">PX506</strain>
        <tissue evidence="2">Whole organism</tissue>
    </source>
</reference>
<dbReference type="PANTHER" id="PTHR12302">
    <property type="entry name" value="EBNA2 BINDING PROTEIN P100"/>
    <property type="match status" value="1"/>
</dbReference>
<dbReference type="RefSeq" id="XP_053580197.1">
    <property type="nucleotide sequence ID" value="XM_053736631.1"/>
</dbReference>
<protein>
    <recommendedName>
        <fullName evidence="1">AARP2CN domain-containing protein</fullName>
    </recommendedName>
</protein>
<dbReference type="Pfam" id="PF08142">
    <property type="entry name" value="AARP2CN"/>
    <property type="match status" value="1"/>
</dbReference>
<dbReference type="GO" id="GO:0005634">
    <property type="term" value="C:nucleus"/>
    <property type="evidence" value="ECO:0007669"/>
    <property type="project" value="InterPro"/>
</dbReference>
<evidence type="ECO:0000313" key="3">
    <source>
        <dbReference type="Proteomes" id="UP000483820"/>
    </source>
</evidence>
<dbReference type="KEGG" id="crq:GCK72_026049"/>
<dbReference type="InterPro" id="IPR035437">
    <property type="entry name" value="SNase_OB-fold_sf"/>
</dbReference>
<organism evidence="2 3">
    <name type="scientific">Caenorhabditis remanei</name>
    <name type="common">Caenorhabditis vulgaris</name>
    <dbReference type="NCBI Taxonomy" id="31234"/>
    <lineage>
        <taxon>Eukaryota</taxon>
        <taxon>Metazoa</taxon>
        <taxon>Ecdysozoa</taxon>
        <taxon>Nematoda</taxon>
        <taxon>Chromadorea</taxon>
        <taxon>Rhabditida</taxon>
        <taxon>Rhabditina</taxon>
        <taxon>Rhabditomorpha</taxon>
        <taxon>Rhabditoidea</taxon>
        <taxon>Rhabditidae</taxon>
        <taxon>Peloderinae</taxon>
        <taxon>Caenorhabditis</taxon>
    </lineage>
</organism>